<dbReference type="Proteomes" id="UP000008311">
    <property type="component" value="Unassembled WGS sequence"/>
</dbReference>
<gene>
    <name evidence="2" type="ORF">RCOM_2129190</name>
</gene>
<dbReference type="InParanoid" id="B9TNT4"/>
<accession>B9TNT4</accession>
<evidence type="ECO:0000313" key="3">
    <source>
        <dbReference type="Proteomes" id="UP000008311"/>
    </source>
</evidence>
<organism evidence="2 3">
    <name type="scientific">Ricinus communis</name>
    <name type="common">Castor bean</name>
    <dbReference type="NCBI Taxonomy" id="3988"/>
    <lineage>
        <taxon>Eukaryota</taxon>
        <taxon>Viridiplantae</taxon>
        <taxon>Streptophyta</taxon>
        <taxon>Embryophyta</taxon>
        <taxon>Tracheophyta</taxon>
        <taxon>Spermatophyta</taxon>
        <taxon>Magnoliopsida</taxon>
        <taxon>eudicotyledons</taxon>
        <taxon>Gunneridae</taxon>
        <taxon>Pentapetalae</taxon>
        <taxon>rosids</taxon>
        <taxon>fabids</taxon>
        <taxon>Malpighiales</taxon>
        <taxon>Euphorbiaceae</taxon>
        <taxon>Acalyphoideae</taxon>
        <taxon>Acalypheae</taxon>
        <taxon>Ricinus</taxon>
    </lineage>
</organism>
<dbReference type="EMBL" id="EQ993528">
    <property type="protein sequence ID" value="EEF22480.1"/>
    <property type="molecule type" value="Genomic_DNA"/>
</dbReference>
<protein>
    <submittedName>
        <fullName evidence="2">Uncharacterized protein</fullName>
    </submittedName>
</protein>
<name>B9TNT4_RICCO</name>
<feature type="region of interest" description="Disordered" evidence="1">
    <location>
        <begin position="135"/>
        <end position="163"/>
    </location>
</feature>
<dbReference type="AlphaFoldDB" id="B9TNT4"/>
<keyword evidence="3" id="KW-1185">Reference proteome</keyword>
<evidence type="ECO:0000313" key="2">
    <source>
        <dbReference type="EMBL" id="EEF22480.1"/>
    </source>
</evidence>
<evidence type="ECO:0000256" key="1">
    <source>
        <dbReference type="SAM" id="MobiDB-lite"/>
    </source>
</evidence>
<reference evidence="3" key="1">
    <citation type="journal article" date="2010" name="Nat. Biotechnol.">
        <title>Draft genome sequence of the oilseed species Ricinus communis.</title>
        <authorList>
            <person name="Chan A.P."/>
            <person name="Crabtree J."/>
            <person name="Zhao Q."/>
            <person name="Lorenzi H."/>
            <person name="Orvis J."/>
            <person name="Puiu D."/>
            <person name="Melake-Berhan A."/>
            <person name="Jones K.M."/>
            <person name="Redman J."/>
            <person name="Chen G."/>
            <person name="Cahoon E.B."/>
            <person name="Gedil M."/>
            <person name="Stanke M."/>
            <person name="Haas B.J."/>
            <person name="Wortman J.R."/>
            <person name="Fraser-Liggett C.M."/>
            <person name="Ravel J."/>
            <person name="Rabinowicz P.D."/>
        </authorList>
    </citation>
    <scope>NUCLEOTIDE SEQUENCE [LARGE SCALE GENOMIC DNA]</scope>
    <source>
        <strain evidence="3">cv. Hale</strain>
    </source>
</reference>
<sequence length="163" mass="17331">PVQHCQRGSGLSVSRRCLRAEPAWSQGRQSLQQAPYNAPDAPRVRQRRCRALPTPRSCGCTGPGSGTGETIDLLPLPAETSCPSTTPVAVPSRRAWSVAGHSTEFWHGHGVSSAHARAARAQTSIHWQPRGILRDGRQTARGAVGGAGKRNAESATRVAVSRT</sequence>
<feature type="non-terminal residue" evidence="2">
    <location>
        <position position="1"/>
    </location>
</feature>
<proteinExistence type="predicted"/>